<keyword evidence="2" id="KW-1185">Reference proteome</keyword>
<sequence length="158" mass="16960">MYFSGSFMLLPADQIAAGMSTRSPLPRRLDRPPSGAAASPAAAASKALEARWINGCGDDYFSNMGDAWACYNYLNGLGTTDCGVPEGQWVIQMCQIGNAHVYGQKAENRHVSSYCRDVAIGLRWVLENCGHNGNQEVSGQAVAWGNGDLLVSITTRDV</sequence>
<gene>
    <name evidence="1" type="ORF">NLG97_g9799</name>
</gene>
<proteinExistence type="predicted"/>
<accession>A0ACC1QHQ1</accession>
<dbReference type="Proteomes" id="UP001148737">
    <property type="component" value="Unassembled WGS sequence"/>
</dbReference>
<name>A0ACC1QHQ1_9HYPO</name>
<protein>
    <submittedName>
        <fullName evidence="1">Uncharacterized protein</fullName>
    </submittedName>
</protein>
<organism evidence="1 2">
    <name type="scientific">Lecanicillium saksenae</name>
    <dbReference type="NCBI Taxonomy" id="468837"/>
    <lineage>
        <taxon>Eukaryota</taxon>
        <taxon>Fungi</taxon>
        <taxon>Dikarya</taxon>
        <taxon>Ascomycota</taxon>
        <taxon>Pezizomycotina</taxon>
        <taxon>Sordariomycetes</taxon>
        <taxon>Hypocreomycetidae</taxon>
        <taxon>Hypocreales</taxon>
        <taxon>Cordycipitaceae</taxon>
        <taxon>Lecanicillium</taxon>
    </lineage>
</organism>
<evidence type="ECO:0000313" key="2">
    <source>
        <dbReference type="Proteomes" id="UP001148737"/>
    </source>
</evidence>
<comment type="caution">
    <text evidence="1">The sequence shown here is derived from an EMBL/GenBank/DDBJ whole genome shotgun (WGS) entry which is preliminary data.</text>
</comment>
<dbReference type="EMBL" id="JANAKD010002159">
    <property type="protein sequence ID" value="KAJ3474534.1"/>
    <property type="molecule type" value="Genomic_DNA"/>
</dbReference>
<evidence type="ECO:0000313" key="1">
    <source>
        <dbReference type="EMBL" id="KAJ3474534.1"/>
    </source>
</evidence>
<reference evidence="1" key="1">
    <citation type="submission" date="2022-07" db="EMBL/GenBank/DDBJ databases">
        <title>Genome Sequence of Lecanicillium saksenae.</title>
        <authorList>
            <person name="Buettner E."/>
        </authorList>
    </citation>
    <scope>NUCLEOTIDE SEQUENCE</scope>
    <source>
        <strain evidence="1">VT-O1</strain>
    </source>
</reference>